<accession>A0AAU9KBB0</accession>
<feature type="domain" description="STIL N-terminal" evidence="1">
    <location>
        <begin position="43"/>
        <end position="111"/>
    </location>
</feature>
<dbReference type="EMBL" id="CAJZBQ010000055">
    <property type="protein sequence ID" value="CAG9332880.1"/>
    <property type="molecule type" value="Genomic_DNA"/>
</dbReference>
<name>A0AAU9KBB0_9CILI</name>
<dbReference type="AlphaFoldDB" id="A0AAU9KBB0"/>
<proteinExistence type="predicted"/>
<gene>
    <name evidence="2" type="ORF">BSTOLATCC_MIC57166</name>
</gene>
<evidence type="ECO:0000313" key="2">
    <source>
        <dbReference type="EMBL" id="CAG9332880.1"/>
    </source>
</evidence>
<protein>
    <recommendedName>
        <fullName evidence="1">STIL N-terminal domain-containing protein</fullName>
    </recommendedName>
</protein>
<organism evidence="2 3">
    <name type="scientific">Blepharisma stoltei</name>
    <dbReference type="NCBI Taxonomy" id="1481888"/>
    <lineage>
        <taxon>Eukaryota</taxon>
        <taxon>Sar</taxon>
        <taxon>Alveolata</taxon>
        <taxon>Ciliophora</taxon>
        <taxon>Postciliodesmatophora</taxon>
        <taxon>Heterotrichea</taxon>
        <taxon>Heterotrichida</taxon>
        <taxon>Blepharismidae</taxon>
        <taxon>Blepharisma</taxon>
    </lineage>
</organism>
<dbReference type="InterPro" id="IPR057731">
    <property type="entry name" value="STIL_N"/>
</dbReference>
<dbReference type="Pfam" id="PF15253">
    <property type="entry name" value="STIL_N"/>
    <property type="match status" value="1"/>
</dbReference>
<dbReference type="Proteomes" id="UP001162131">
    <property type="component" value="Unassembled WGS sequence"/>
</dbReference>
<sequence>MFKLDSYAEFEYLEPLDLCKAAFSFVINDGRLLANCQMLFPYVNLQFVQISMLKIVSTPLSIQLTQKTDKKVKFQTGYLTLDQKKRVLPLLCSDPLAFRYPLVGVWSVGATGDHTNPLAHPLV</sequence>
<evidence type="ECO:0000259" key="1">
    <source>
        <dbReference type="Pfam" id="PF15253"/>
    </source>
</evidence>
<keyword evidence="3" id="KW-1185">Reference proteome</keyword>
<reference evidence="2" key="1">
    <citation type="submission" date="2021-09" db="EMBL/GenBank/DDBJ databases">
        <authorList>
            <consortium name="AG Swart"/>
            <person name="Singh M."/>
            <person name="Singh A."/>
            <person name="Seah K."/>
            <person name="Emmerich C."/>
        </authorList>
    </citation>
    <scope>NUCLEOTIDE SEQUENCE</scope>
    <source>
        <strain evidence="2">ATCC30299</strain>
    </source>
</reference>
<comment type="caution">
    <text evidence="2">The sequence shown here is derived from an EMBL/GenBank/DDBJ whole genome shotgun (WGS) entry which is preliminary data.</text>
</comment>
<evidence type="ECO:0000313" key="3">
    <source>
        <dbReference type="Proteomes" id="UP001162131"/>
    </source>
</evidence>